<dbReference type="PROSITE" id="PS51421">
    <property type="entry name" value="RAS"/>
    <property type="match status" value="1"/>
</dbReference>
<accession>G8YEB7</accession>
<dbReference type="OrthoDB" id="63533at2759"/>
<dbReference type="InterPro" id="IPR001806">
    <property type="entry name" value="Small_GTPase"/>
</dbReference>
<dbReference type="NCBIfam" id="TIGR00231">
    <property type="entry name" value="small_GTP"/>
    <property type="match status" value="1"/>
</dbReference>
<name>G8YEB7_PICSO</name>
<sequence>MDGERIPGYKVVILGDTSVGKTSLVHRFLKNEFNEHTANTIGAAFITADHSSNVNPNKRVRLEIWDTAGQERYRSLTPMYYRNAKAALVCFDLSSIDTFEKAQYWLEQLSLNSSSEDIKKYIVGTKSDKIADPQEIYQVKNRLDHTAVMFETSAKTGHGINQLFDKLVDDVDEQIFDDFNKRREEELRRENENSMINVLSKTVHNRYSCC</sequence>
<dbReference type="AlphaFoldDB" id="G8YEB7"/>
<dbReference type="HOGENOM" id="CLU_041217_10_2_1"/>
<dbReference type="eggNOG" id="KOG0092">
    <property type="taxonomic scope" value="Eukaryota"/>
</dbReference>
<dbReference type="PROSITE" id="PS51419">
    <property type="entry name" value="RAB"/>
    <property type="match status" value="1"/>
</dbReference>
<dbReference type="OMA" id="HMEIWDT"/>
<dbReference type="Proteomes" id="UP000005222">
    <property type="component" value="Chromosome I"/>
</dbReference>
<dbReference type="PROSITE" id="PS51417">
    <property type="entry name" value="ARF"/>
    <property type="match status" value="1"/>
</dbReference>
<proteinExistence type="predicted"/>
<dbReference type="FunFam" id="3.40.50.300:FF:000808">
    <property type="entry name" value="Small GTP-binding protein, putative"/>
    <property type="match status" value="1"/>
</dbReference>
<reference evidence="2 3" key="1">
    <citation type="journal article" date="2012" name="G3 (Bethesda)">
        <title>Pichia sorbitophila, an interspecies yeast hybrid reveals early steps of genome resolution following polyploidization.</title>
        <authorList>
            <person name="Leh Louis V."/>
            <person name="Despons L."/>
            <person name="Friedrich A."/>
            <person name="Martin T."/>
            <person name="Durrens P."/>
            <person name="Casaregola S."/>
            <person name="Neuveglise C."/>
            <person name="Fairhead C."/>
            <person name="Marck C."/>
            <person name="Cruz J.A."/>
            <person name="Straub M.L."/>
            <person name="Kugler V."/>
            <person name="Sacerdot C."/>
            <person name="Uzunov Z."/>
            <person name="Thierry A."/>
            <person name="Weiss S."/>
            <person name="Bleykasten C."/>
            <person name="De Montigny J."/>
            <person name="Jacques N."/>
            <person name="Jung P."/>
            <person name="Lemaire M."/>
            <person name="Mallet S."/>
            <person name="Morel G."/>
            <person name="Richard G.F."/>
            <person name="Sarkar A."/>
            <person name="Savel G."/>
            <person name="Schacherer J."/>
            <person name="Seret M.L."/>
            <person name="Talla E."/>
            <person name="Samson G."/>
            <person name="Jubin C."/>
            <person name="Poulain J."/>
            <person name="Vacherie B."/>
            <person name="Barbe V."/>
            <person name="Pelletier E."/>
            <person name="Sherman D.J."/>
            <person name="Westhof E."/>
            <person name="Weissenbach J."/>
            <person name="Baret P.V."/>
            <person name="Wincker P."/>
            <person name="Gaillardin C."/>
            <person name="Dujon B."/>
            <person name="Souciet J.L."/>
        </authorList>
    </citation>
    <scope>NUCLEOTIDE SEQUENCE [LARGE SCALE GENOMIC DNA]</scope>
    <source>
        <strain evidence="3">ATCC MYA-4447 / BCRC 22081 / CBS 7064 / NBRC 10061 / NRRL Y-12695</strain>
    </source>
</reference>
<dbReference type="InterPro" id="IPR027417">
    <property type="entry name" value="P-loop_NTPase"/>
</dbReference>
<dbReference type="PANTHER" id="PTHR47978">
    <property type="match status" value="1"/>
</dbReference>
<dbReference type="Gene3D" id="3.40.50.300">
    <property type="entry name" value="P-loop containing nucleotide triphosphate hydrolases"/>
    <property type="match status" value="1"/>
</dbReference>
<gene>
    <name evidence="2" type="primary">Piso0_002175</name>
    <name evidence="2" type="ORF">GNLVRS01_PISO0I04496g</name>
</gene>
<dbReference type="STRING" id="559304.G8YEB7"/>
<protein>
    <submittedName>
        <fullName evidence="2">Piso0_002175 protein</fullName>
    </submittedName>
</protein>
<evidence type="ECO:0000313" key="2">
    <source>
        <dbReference type="EMBL" id="CCE81516.1"/>
    </source>
</evidence>
<dbReference type="SMART" id="SM00176">
    <property type="entry name" value="RAN"/>
    <property type="match status" value="1"/>
</dbReference>
<dbReference type="Pfam" id="PF00071">
    <property type="entry name" value="Ras"/>
    <property type="match status" value="1"/>
</dbReference>
<evidence type="ECO:0000256" key="1">
    <source>
        <dbReference type="ARBA" id="ARBA00022741"/>
    </source>
</evidence>
<dbReference type="GO" id="GO:0003924">
    <property type="term" value="F:GTPase activity"/>
    <property type="evidence" value="ECO:0007669"/>
    <property type="project" value="InterPro"/>
</dbReference>
<dbReference type="SUPFAM" id="SSF52540">
    <property type="entry name" value="P-loop containing nucleoside triphosphate hydrolases"/>
    <property type="match status" value="1"/>
</dbReference>
<evidence type="ECO:0000313" key="3">
    <source>
        <dbReference type="Proteomes" id="UP000005222"/>
    </source>
</evidence>
<dbReference type="InParanoid" id="G8YEB7"/>
<dbReference type="PRINTS" id="PR00449">
    <property type="entry name" value="RASTRNSFRMNG"/>
</dbReference>
<dbReference type="SMART" id="SM00175">
    <property type="entry name" value="RAB"/>
    <property type="match status" value="1"/>
</dbReference>
<dbReference type="SMART" id="SM00173">
    <property type="entry name" value="RAS"/>
    <property type="match status" value="1"/>
</dbReference>
<dbReference type="GO" id="GO:0005525">
    <property type="term" value="F:GTP binding"/>
    <property type="evidence" value="ECO:0007669"/>
    <property type="project" value="InterPro"/>
</dbReference>
<dbReference type="InterPro" id="IPR005225">
    <property type="entry name" value="Small_GTP-bd"/>
</dbReference>
<dbReference type="EMBL" id="FO082051">
    <property type="protein sequence ID" value="CCE81516.1"/>
    <property type="molecule type" value="Genomic_DNA"/>
</dbReference>
<dbReference type="SMART" id="SM00174">
    <property type="entry name" value="RHO"/>
    <property type="match status" value="1"/>
</dbReference>
<keyword evidence="1" id="KW-0547">Nucleotide-binding</keyword>
<organism evidence="2 3">
    <name type="scientific">Pichia sorbitophila (strain ATCC MYA-4447 / BCRC 22081 / CBS 7064 / NBRC 10061 / NRRL Y-12695)</name>
    <name type="common">Hybrid yeast</name>
    <dbReference type="NCBI Taxonomy" id="559304"/>
    <lineage>
        <taxon>Eukaryota</taxon>
        <taxon>Fungi</taxon>
        <taxon>Dikarya</taxon>
        <taxon>Ascomycota</taxon>
        <taxon>Saccharomycotina</taxon>
        <taxon>Pichiomycetes</taxon>
        <taxon>Debaryomycetaceae</taxon>
        <taxon>Millerozyma</taxon>
    </lineage>
</organism>
<keyword evidence="3" id="KW-1185">Reference proteome</keyword>